<sequence length="373" mass="41107">MESMSTRQVNTPTYETALVQYKFRCIATLIDYSYPLTRRVLSDRQVDLPSGQGTGGKFGVRISGGVVDKTYLLLLRVYPTRATKGAVTKRVGITSLLKVVREGRAHVAFARTMSVAHIVRCLGADGATSCVTIEGLLKPPRTSVVGRNMYLIVALSIFMGVFNRPPRQPAYSRLSSEVREAIKQRESWTQGSSWLTSFQKAAELQASFKYFSGCRACNHMVLCDPLPPYSLSVVEDARVDEFHRQQTRSLASVLVNSSPIRVALALSNMPMLAMRRALSGAGSSTPSEEGFVSGFSLFDVQQNPLQQKCSSESGASCGETDHSGMLLVHDIACNLWQRVNSFVEQQRKAVRLASKRQSRSAAVEEGRTQKNRP</sequence>
<organism evidence="3 4">
    <name type="scientific">Toxocara canis</name>
    <name type="common">Canine roundworm</name>
    <dbReference type="NCBI Taxonomy" id="6265"/>
    <lineage>
        <taxon>Eukaryota</taxon>
        <taxon>Metazoa</taxon>
        <taxon>Ecdysozoa</taxon>
        <taxon>Nematoda</taxon>
        <taxon>Chromadorea</taxon>
        <taxon>Rhabditida</taxon>
        <taxon>Spirurina</taxon>
        <taxon>Ascaridomorpha</taxon>
        <taxon>Ascaridoidea</taxon>
        <taxon>Toxocaridae</taxon>
        <taxon>Toxocara</taxon>
    </lineage>
</organism>
<feature type="region of interest" description="Disordered" evidence="1">
    <location>
        <begin position="353"/>
        <end position="373"/>
    </location>
</feature>
<dbReference type="EMBL" id="UYWY01020143">
    <property type="protein sequence ID" value="VDM40644.1"/>
    <property type="molecule type" value="Genomic_DNA"/>
</dbReference>
<dbReference type="WBParaSite" id="TCNE_0000932301-mRNA-1">
    <property type="protein sequence ID" value="TCNE_0000932301-mRNA-1"/>
    <property type="gene ID" value="TCNE_0000932301"/>
</dbReference>
<dbReference type="Proteomes" id="UP000050794">
    <property type="component" value="Unassembled WGS sequence"/>
</dbReference>
<name>A0A183ULF3_TOXCA</name>
<evidence type="ECO:0000313" key="3">
    <source>
        <dbReference type="Proteomes" id="UP000050794"/>
    </source>
</evidence>
<evidence type="ECO:0000313" key="2">
    <source>
        <dbReference type="EMBL" id="VDM40644.1"/>
    </source>
</evidence>
<proteinExistence type="predicted"/>
<keyword evidence="3" id="KW-1185">Reference proteome</keyword>
<dbReference type="AlphaFoldDB" id="A0A183ULF3"/>
<feature type="compositionally biased region" description="Basic and acidic residues" evidence="1">
    <location>
        <begin position="362"/>
        <end position="373"/>
    </location>
</feature>
<gene>
    <name evidence="2" type="ORF">TCNE_LOCUS9323</name>
</gene>
<evidence type="ECO:0000313" key="4">
    <source>
        <dbReference type="WBParaSite" id="TCNE_0000932301-mRNA-1"/>
    </source>
</evidence>
<reference evidence="4" key="1">
    <citation type="submission" date="2016-06" db="UniProtKB">
        <authorList>
            <consortium name="WormBaseParasite"/>
        </authorList>
    </citation>
    <scope>IDENTIFICATION</scope>
</reference>
<accession>A0A183ULF3</accession>
<evidence type="ECO:0000256" key="1">
    <source>
        <dbReference type="SAM" id="MobiDB-lite"/>
    </source>
</evidence>
<reference evidence="2 3" key="2">
    <citation type="submission" date="2018-11" db="EMBL/GenBank/DDBJ databases">
        <authorList>
            <consortium name="Pathogen Informatics"/>
        </authorList>
    </citation>
    <scope>NUCLEOTIDE SEQUENCE [LARGE SCALE GENOMIC DNA]</scope>
</reference>
<protein>
    <submittedName>
        <fullName evidence="4">OB_NTP_bind domain-containing protein</fullName>
    </submittedName>
</protein>